<accession>A0A0F9DGE7</accession>
<name>A0A0F9DGE7_9ZZZZ</name>
<proteinExistence type="predicted"/>
<evidence type="ECO:0000313" key="1">
    <source>
        <dbReference type="EMBL" id="KKL52861.1"/>
    </source>
</evidence>
<dbReference type="AlphaFoldDB" id="A0A0F9DGE7"/>
<reference evidence="1" key="1">
    <citation type="journal article" date="2015" name="Nature">
        <title>Complex archaea that bridge the gap between prokaryotes and eukaryotes.</title>
        <authorList>
            <person name="Spang A."/>
            <person name="Saw J.H."/>
            <person name="Jorgensen S.L."/>
            <person name="Zaremba-Niedzwiedzka K."/>
            <person name="Martijn J."/>
            <person name="Lind A.E."/>
            <person name="van Eijk R."/>
            <person name="Schleper C."/>
            <person name="Guy L."/>
            <person name="Ettema T.J."/>
        </authorList>
    </citation>
    <scope>NUCLEOTIDE SEQUENCE</scope>
</reference>
<gene>
    <name evidence="1" type="ORF">LCGC14_2281240</name>
</gene>
<sequence>MSFPHAVSYCIGQRGFVKGHEGDRPGGPLLLRRVRAQRISDCLFSPVLPAPTTFLVHAYQHPAKGVQTACKQDDRDQYTASIPSFVCIRQFLAELNYATGRKNQRRQHRQEDLGGADIAGRLLAPDMLLARLQGHAQRPVARGIDRNADDPAGQLALVRLARREIGGMR</sequence>
<protein>
    <submittedName>
        <fullName evidence="1">Uncharacterized protein</fullName>
    </submittedName>
</protein>
<feature type="non-terminal residue" evidence="1">
    <location>
        <position position="169"/>
    </location>
</feature>
<organism evidence="1">
    <name type="scientific">marine sediment metagenome</name>
    <dbReference type="NCBI Taxonomy" id="412755"/>
    <lineage>
        <taxon>unclassified sequences</taxon>
        <taxon>metagenomes</taxon>
        <taxon>ecological metagenomes</taxon>
    </lineage>
</organism>
<comment type="caution">
    <text evidence="1">The sequence shown here is derived from an EMBL/GenBank/DDBJ whole genome shotgun (WGS) entry which is preliminary data.</text>
</comment>
<dbReference type="EMBL" id="LAZR01031743">
    <property type="protein sequence ID" value="KKL52861.1"/>
    <property type="molecule type" value="Genomic_DNA"/>
</dbReference>